<accession>A0A422M3Q3</accession>
<dbReference type="AlphaFoldDB" id="A0A422M3Q3"/>
<comment type="caution">
    <text evidence="1">The sequence shown here is derived from an EMBL/GenBank/DDBJ whole genome shotgun (WGS) entry which is preliminary data.</text>
</comment>
<proteinExistence type="predicted"/>
<sequence>MPKMINTRFGWTWPQFVKADADCDRYWAAKKAEKRSLIEATKKSPRVTAQGEKKTSEKIHINF</sequence>
<dbReference type="RefSeq" id="WP_019888689.1">
    <property type="nucleotide sequence ID" value="NZ_CP029546.1"/>
</dbReference>
<evidence type="ECO:0000313" key="1">
    <source>
        <dbReference type="EMBL" id="RND82013.1"/>
    </source>
</evidence>
<reference evidence="1 2" key="1">
    <citation type="journal article" date="2018" name="Front. Microbiol.">
        <title>Conversion of Methionine to Cysteine in Lactobacillus paracasei Depends on the Highly Mobile cysK-ctl-cysE Gene Cluster.</title>
        <authorList>
            <person name="Wuthrich D."/>
            <person name="Irmler S."/>
            <person name="Berthoud H."/>
            <person name="Guggenbuhl B."/>
            <person name="Eugster E."/>
            <person name="Bruggmann R."/>
        </authorList>
    </citation>
    <scope>NUCLEOTIDE SEQUENCE [LARGE SCALE GENOMIC DNA]</scope>
    <source>
        <strain evidence="1 2">FAM18172</strain>
    </source>
</reference>
<organism evidence="1 2">
    <name type="scientific">Lacticaseibacillus paracasei</name>
    <name type="common">Lactobacillus paracasei</name>
    <dbReference type="NCBI Taxonomy" id="1597"/>
    <lineage>
        <taxon>Bacteria</taxon>
        <taxon>Bacillati</taxon>
        <taxon>Bacillota</taxon>
        <taxon>Bacilli</taxon>
        <taxon>Lactobacillales</taxon>
        <taxon>Lactobacillaceae</taxon>
        <taxon>Lacticaseibacillus</taxon>
    </lineage>
</organism>
<protein>
    <submittedName>
        <fullName evidence="1">Uncharacterized protein</fullName>
    </submittedName>
</protein>
<evidence type="ECO:0000313" key="2">
    <source>
        <dbReference type="Proteomes" id="UP000285532"/>
    </source>
</evidence>
<dbReference type="EMBL" id="LKFU01000111">
    <property type="protein sequence ID" value="RND82013.1"/>
    <property type="molecule type" value="Genomic_DNA"/>
</dbReference>
<name>A0A422M3Q3_LACPA</name>
<gene>
    <name evidence="1" type="ORF">FAM18172_02860</name>
</gene>
<dbReference type="Proteomes" id="UP000285532">
    <property type="component" value="Unassembled WGS sequence"/>
</dbReference>